<dbReference type="InParanoid" id="A0A2J6TC14"/>
<evidence type="ECO:0000259" key="1">
    <source>
        <dbReference type="Pfam" id="PF06985"/>
    </source>
</evidence>
<keyword evidence="3" id="KW-1185">Reference proteome</keyword>
<gene>
    <name evidence="2" type="ORF">K444DRAFT_471610</name>
</gene>
<dbReference type="PANTHER" id="PTHR24148:SF79">
    <property type="entry name" value="HETEROKARYON INCOMPATIBILITY DOMAIN-CONTAINING PROTEIN"/>
    <property type="match status" value="1"/>
</dbReference>
<evidence type="ECO:0000313" key="2">
    <source>
        <dbReference type="EMBL" id="PMD60508.1"/>
    </source>
</evidence>
<organism evidence="2 3">
    <name type="scientific">Hyaloscypha bicolor E</name>
    <dbReference type="NCBI Taxonomy" id="1095630"/>
    <lineage>
        <taxon>Eukaryota</taxon>
        <taxon>Fungi</taxon>
        <taxon>Dikarya</taxon>
        <taxon>Ascomycota</taxon>
        <taxon>Pezizomycotina</taxon>
        <taxon>Leotiomycetes</taxon>
        <taxon>Helotiales</taxon>
        <taxon>Hyaloscyphaceae</taxon>
        <taxon>Hyaloscypha</taxon>
        <taxon>Hyaloscypha bicolor</taxon>
    </lineage>
</organism>
<feature type="domain" description="Heterokaryon incompatibility" evidence="1">
    <location>
        <begin position="33"/>
        <end position="115"/>
    </location>
</feature>
<dbReference type="GeneID" id="36580963"/>
<dbReference type="EMBL" id="KZ613790">
    <property type="protein sequence ID" value="PMD60508.1"/>
    <property type="molecule type" value="Genomic_DNA"/>
</dbReference>
<dbReference type="InterPro" id="IPR010730">
    <property type="entry name" value="HET"/>
</dbReference>
<name>A0A2J6TC14_9HELO</name>
<accession>A0A2J6TC14</accession>
<feature type="non-terminal residue" evidence="2">
    <location>
        <position position="1"/>
    </location>
</feature>
<reference evidence="2 3" key="1">
    <citation type="submission" date="2016-04" db="EMBL/GenBank/DDBJ databases">
        <title>A degradative enzymes factory behind the ericoid mycorrhizal symbiosis.</title>
        <authorList>
            <consortium name="DOE Joint Genome Institute"/>
            <person name="Martino E."/>
            <person name="Morin E."/>
            <person name="Grelet G."/>
            <person name="Kuo A."/>
            <person name="Kohler A."/>
            <person name="Daghino S."/>
            <person name="Barry K."/>
            <person name="Choi C."/>
            <person name="Cichocki N."/>
            <person name="Clum A."/>
            <person name="Copeland A."/>
            <person name="Hainaut M."/>
            <person name="Haridas S."/>
            <person name="Labutti K."/>
            <person name="Lindquist E."/>
            <person name="Lipzen A."/>
            <person name="Khouja H.-R."/>
            <person name="Murat C."/>
            <person name="Ohm R."/>
            <person name="Olson A."/>
            <person name="Spatafora J."/>
            <person name="Veneault-Fourrey C."/>
            <person name="Henrissat B."/>
            <person name="Grigoriev I."/>
            <person name="Martin F."/>
            <person name="Perotto S."/>
        </authorList>
    </citation>
    <scope>NUCLEOTIDE SEQUENCE [LARGE SCALE GENOMIC DNA]</scope>
    <source>
        <strain evidence="2 3">E</strain>
    </source>
</reference>
<dbReference type="AlphaFoldDB" id="A0A2J6TC14"/>
<dbReference type="OrthoDB" id="194358at2759"/>
<dbReference type="InterPro" id="IPR052895">
    <property type="entry name" value="HetReg/Transcr_Mod"/>
</dbReference>
<dbReference type="STRING" id="1095630.A0A2J6TC14"/>
<protein>
    <submittedName>
        <fullName evidence="2">HET-domain-containing protein</fullName>
    </submittedName>
</protein>
<proteinExistence type="predicted"/>
<dbReference type="RefSeq" id="XP_024737412.1">
    <property type="nucleotide sequence ID" value="XM_024872883.1"/>
</dbReference>
<feature type="non-terminal residue" evidence="2">
    <location>
        <position position="115"/>
    </location>
</feature>
<dbReference type="Pfam" id="PF06985">
    <property type="entry name" value="HET"/>
    <property type="match status" value="1"/>
</dbReference>
<dbReference type="Proteomes" id="UP000235371">
    <property type="component" value="Unassembled WGS sequence"/>
</dbReference>
<evidence type="ECO:0000313" key="3">
    <source>
        <dbReference type="Proteomes" id="UP000235371"/>
    </source>
</evidence>
<dbReference type="PANTHER" id="PTHR24148">
    <property type="entry name" value="ANKYRIN REPEAT DOMAIN-CONTAINING PROTEIN 39 HOMOLOG-RELATED"/>
    <property type="match status" value="1"/>
</dbReference>
<sequence>RSIRILELFPSRKSHEAVAIKLLEVSLDDPAEFEALSYSWEGQPLDQNILCEGESFLISATCRAALERLRLKRKSRMLWIDQICINQNSVAEKSLQVELMGDVYSKAKQVIVWLG</sequence>